<dbReference type="PROSITE" id="PS50294">
    <property type="entry name" value="WD_REPEATS_REGION"/>
    <property type="match status" value="2"/>
</dbReference>
<evidence type="ECO:0000313" key="7">
    <source>
        <dbReference type="Proteomes" id="UP000596742"/>
    </source>
</evidence>
<reference evidence="6" key="1">
    <citation type="submission" date="2018-11" db="EMBL/GenBank/DDBJ databases">
        <authorList>
            <person name="Alioto T."/>
            <person name="Alioto T."/>
        </authorList>
    </citation>
    <scope>NUCLEOTIDE SEQUENCE</scope>
</reference>
<feature type="region of interest" description="Disordered" evidence="5">
    <location>
        <begin position="308"/>
        <end position="341"/>
    </location>
</feature>
<protein>
    <submittedName>
        <fullName evidence="6">WD repeat-containing protein 32</fullName>
    </submittedName>
</protein>
<feature type="region of interest" description="Disordered" evidence="5">
    <location>
        <begin position="379"/>
        <end position="409"/>
    </location>
</feature>
<feature type="compositionally biased region" description="Acidic residues" evidence="5">
    <location>
        <begin position="308"/>
        <end position="317"/>
    </location>
</feature>
<feature type="repeat" description="WD" evidence="4">
    <location>
        <begin position="97"/>
        <end position="130"/>
    </location>
</feature>
<organism evidence="6 7">
    <name type="scientific">Mytilus galloprovincialis</name>
    <name type="common">Mediterranean mussel</name>
    <dbReference type="NCBI Taxonomy" id="29158"/>
    <lineage>
        <taxon>Eukaryota</taxon>
        <taxon>Metazoa</taxon>
        <taxon>Spiralia</taxon>
        <taxon>Lophotrochozoa</taxon>
        <taxon>Mollusca</taxon>
        <taxon>Bivalvia</taxon>
        <taxon>Autobranchia</taxon>
        <taxon>Pteriomorphia</taxon>
        <taxon>Mytilida</taxon>
        <taxon>Mytiloidea</taxon>
        <taxon>Mytilidae</taxon>
        <taxon>Mytilinae</taxon>
        <taxon>Mytilus</taxon>
    </lineage>
</organism>
<dbReference type="OrthoDB" id="20669at2759"/>
<keyword evidence="3" id="KW-0677">Repeat</keyword>
<dbReference type="EMBL" id="UYJE01009272">
    <property type="protein sequence ID" value="VDI71844.1"/>
    <property type="molecule type" value="Genomic_DNA"/>
</dbReference>
<keyword evidence="2 4" id="KW-0853">WD repeat</keyword>
<gene>
    <name evidence="6" type="ORF">MGAL_10B047854</name>
</gene>
<dbReference type="InterPro" id="IPR036322">
    <property type="entry name" value="WD40_repeat_dom_sf"/>
</dbReference>
<sequence length="558" mass="62837">MPLRHQHRKRRPLYSLLQTRQLGDNVQEGDLNRTCSSLFSNFQSIYTWDPTKSDSCHHGGIFNFDFSPSGSLLAAACEGHSVLLFDPFTHKLVKEVNKAHDDCVNCVRFLDSRLLATCSDDNNVALWDIRYLKTRLHLLCGHTNWVKNIEYASDCGKLVTSGFDGNIFTWDINSYCDGAIQGQKVFSHKMLMRSKLSPDGSKLIVSTQEGKIILINNLDLNHLAEDMKEFLPQRLFTRRVQRDSSIIRNRKQRNYFEMINDWPMGNGAGDIASIQVHPQGWCVLSRNVSRDYKSEWTCVHDIQDYPDTEEDMQEESDSSQNNAVPVEETSNTDINPTPSVQQNSVPYLLLTSELDSPLSPGSENSNDATFGTVERQTLANGFHPQRISVDNVSNSETESSSDETEGTGLSLFNNRSLEILSMIGAFEFENGEPPLTFHQRLSGFSLGNRDKTRNRLLHYIEEPNVGRGFIKELCFSNDGRLVCSPFGYGVRLLSFDPDCSELCDIAPMSSPGQPLRMYEVENCLSHSNVVVTCKFSPQHCMFVSGCLSGKVAFHQPVL</sequence>
<comment type="similarity">
    <text evidence="1">Belongs to the WD repeat DCAF10 family.</text>
</comment>
<dbReference type="PROSITE" id="PS00678">
    <property type="entry name" value="WD_REPEATS_1"/>
    <property type="match status" value="2"/>
</dbReference>
<proteinExistence type="inferred from homology"/>
<dbReference type="GO" id="GO:0080008">
    <property type="term" value="C:Cul4-RING E3 ubiquitin ligase complex"/>
    <property type="evidence" value="ECO:0007669"/>
    <property type="project" value="TreeGrafter"/>
</dbReference>
<name>A0A8B6H103_MYTGA</name>
<dbReference type="PROSITE" id="PS50082">
    <property type="entry name" value="WD_REPEATS_2"/>
    <property type="match status" value="2"/>
</dbReference>
<dbReference type="Proteomes" id="UP000596742">
    <property type="component" value="Unassembled WGS sequence"/>
</dbReference>
<evidence type="ECO:0000256" key="4">
    <source>
        <dbReference type="PROSITE-ProRule" id="PRU00221"/>
    </source>
</evidence>
<dbReference type="PANTHER" id="PTHR14588:SF2">
    <property type="entry name" value="DDB1- AND CUL4-ASSOCIATED FACTOR 10"/>
    <property type="match status" value="1"/>
</dbReference>
<dbReference type="InterPro" id="IPR019775">
    <property type="entry name" value="WD40_repeat_CS"/>
</dbReference>
<evidence type="ECO:0000256" key="3">
    <source>
        <dbReference type="ARBA" id="ARBA00022737"/>
    </source>
</evidence>
<dbReference type="InterPro" id="IPR039085">
    <property type="entry name" value="DCA10"/>
</dbReference>
<dbReference type="Gene3D" id="2.130.10.10">
    <property type="entry name" value="YVTN repeat-like/Quinoprotein amine dehydrogenase"/>
    <property type="match status" value="1"/>
</dbReference>
<dbReference type="InterPro" id="IPR001680">
    <property type="entry name" value="WD40_rpt"/>
</dbReference>
<evidence type="ECO:0000256" key="5">
    <source>
        <dbReference type="SAM" id="MobiDB-lite"/>
    </source>
</evidence>
<dbReference type="SMART" id="SM00320">
    <property type="entry name" value="WD40"/>
    <property type="match status" value="5"/>
</dbReference>
<dbReference type="InterPro" id="IPR015943">
    <property type="entry name" value="WD40/YVTN_repeat-like_dom_sf"/>
</dbReference>
<dbReference type="AlphaFoldDB" id="A0A8B6H103"/>
<accession>A0A8B6H103</accession>
<dbReference type="SUPFAM" id="SSF50978">
    <property type="entry name" value="WD40 repeat-like"/>
    <property type="match status" value="1"/>
</dbReference>
<dbReference type="Pfam" id="PF00400">
    <property type="entry name" value="WD40"/>
    <property type="match status" value="3"/>
</dbReference>
<dbReference type="PANTHER" id="PTHR14588">
    <property type="entry name" value="DDB1- AND CUL4-ASSOCIATED FACTOR 10"/>
    <property type="match status" value="1"/>
</dbReference>
<feature type="repeat" description="WD" evidence="4">
    <location>
        <begin position="139"/>
        <end position="174"/>
    </location>
</feature>
<comment type="caution">
    <text evidence="6">The sequence shown here is derived from an EMBL/GenBank/DDBJ whole genome shotgun (WGS) entry which is preliminary data.</text>
</comment>
<feature type="compositionally biased region" description="Low complexity" evidence="5">
    <location>
        <begin position="388"/>
        <end position="398"/>
    </location>
</feature>
<evidence type="ECO:0000256" key="1">
    <source>
        <dbReference type="ARBA" id="ARBA00005903"/>
    </source>
</evidence>
<evidence type="ECO:0000256" key="2">
    <source>
        <dbReference type="ARBA" id="ARBA00022574"/>
    </source>
</evidence>
<keyword evidence="7" id="KW-1185">Reference proteome</keyword>
<evidence type="ECO:0000313" key="6">
    <source>
        <dbReference type="EMBL" id="VDI71844.1"/>
    </source>
</evidence>
<feature type="compositionally biased region" description="Polar residues" evidence="5">
    <location>
        <begin position="328"/>
        <end position="341"/>
    </location>
</feature>